<dbReference type="AlphaFoldDB" id="U6GGK1"/>
<sequence>MFRHQTPKEIRSEYAQMMLTGLFTGLAAAIHPIFFIGTIGGLVRIRRTKRAEVDRDAGTKKMDELNRAVKEKRAALKAHIDALARIVGL</sequence>
<reference evidence="2" key="2">
    <citation type="submission" date="2013-10" db="EMBL/GenBank/DDBJ databases">
        <authorList>
            <person name="Aslett M."/>
        </authorList>
    </citation>
    <scope>NUCLEOTIDE SEQUENCE</scope>
    <source>
        <strain evidence="2">Houghton</strain>
    </source>
</reference>
<accession>U6GGK1</accession>
<reference evidence="2" key="1">
    <citation type="submission" date="2013-10" db="EMBL/GenBank/DDBJ databases">
        <title>Genomic analysis of the causative agents of coccidiosis in chickens.</title>
        <authorList>
            <person name="Reid A.J."/>
            <person name="Blake D."/>
            <person name="Billington K."/>
            <person name="Browne H."/>
            <person name="Dunn M."/>
            <person name="Hung S."/>
            <person name="Kawahara F."/>
            <person name="Miranda-Saavedra D."/>
            <person name="Mourier T."/>
            <person name="Nagra H."/>
            <person name="Otto T.D."/>
            <person name="Rawlings N."/>
            <person name="Sanchez A."/>
            <person name="Sanders M."/>
            <person name="Subramaniam C."/>
            <person name="Tay Y."/>
            <person name="Dear P."/>
            <person name="Doerig C."/>
            <person name="Gruber A."/>
            <person name="Parkinson J."/>
            <person name="Shirley M."/>
            <person name="Wan K.L."/>
            <person name="Berriman M."/>
            <person name="Tomley F."/>
            <person name="Pain A."/>
        </authorList>
    </citation>
    <scope>NUCLEOTIDE SEQUENCE</scope>
    <source>
        <strain evidence="2">Houghton</strain>
    </source>
</reference>
<dbReference type="OrthoDB" id="347329at2759"/>
<evidence type="ECO:0000313" key="2">
    <source>
        <dbReference type="EMBL" id="CDI78672.1"/>
    </source>
</evidence>
<evidence type="ECO:0000256" key="1">
    <source>
        <dbReference type="SAM" id="Phobius"/>
    </source>
</evidence>
<organism evidence="2 3">
    <name type="scientific">Eimeria acervulina</name>
    <name type="common">Coccidian parasite</name>
    <dbReference type="NCBI Taxonomy" id="5801"/>
    <lineage>
        <taxon>Eukaryota</taxon>
        <taxon>Sar</taxon>
        <taxon>Alveolata</taxon>
        <taxon>Apicomplexa</taxon>
        <taxon>Conoidasida</taxon>
        <taxon>Coccidia</taxon>
        <taxon>Eucoccidiorida</taxon>
        <taxon>Eimeriorina</taxon>
        <taxon>Eimeriidae</taxon>
        <taxon>Eimeria</taxon>
    </lineage>
</organism>
<keyword evidence="1" id="KW-0472">Membrane</keyword>
<gene>
    <name evidence="2" type="ORF">EAH_00008340</name>
</gene>
<protein>
    <submittedName>
        <fullName evidence="2">Uncharacterized protein</fullName>
    </submittedName>
</protein>
<keyword evidence="1" id="KW-1133">Transmembrane helix</keyword>
<dbReference type="Proteomes" id="UP000018050">
    <property type="component" value="Unassembled WGS sequence"/>
</dbReference>
<dbReference type="RefSeq" id="XP_013251140.1">
    <property type="nucleotide sequence ID" value="XM_013395686.1"/>
</dbReference>
<dbReference type="VEuPathDB" id="ToxoDB:EAH_00008340"/>
<evidence type="ECO:0000313" key="3">
    <source>
        <dbReference type="Proteomes" id="UP000018050"/>
    </source>
</evidence>
<proteinExistence type="predicted"/>
<dbReference type="EMBL" id="HG670901">
    <property type="protein sequence ID" value="CDI78672.1"/>
    <property type="molecule type" value="Genomic_DNA"/>
</dbReference>
<keyword evidence="1" id="KW-0812">Transmembrane</keyword>
<feature type="transmembrane region" description="Helical" evidence="1">
    <location>
        <begin position="20"/>
        <end position="43"/>
    </location>
</feature>
<dbReference type="GeneID" id="25268904"/>
<keyword evidence="3" id="KW-1185">Reference proteome</keyword>
<name>U6GGK1_EIMAC</name>